<sequence length="99" mass="9991">MLCGQAADHLSGCRVQRGEQVDGAVPHVVEAAALGHCGHCGQCGPLQRLDGVQAELCDVVITAPAALRTPAPAPKAVLAGRPARVSERPPGPGGVARTD</sequence>
<comment type="caution">
    <text evidence="2">The sequence shown here is derived from an EMBL/GenBank/DDBJ whole genome shotgun (WGS) entry which is preliminary data.</text>
</comment>
<organism evidence="2 3">
    <name type="scientific">Streptomyces pacificus</name>
    <dbReference type="NCBI Taxonomy" id="2705029"/>
    <lineage>
        <taxon>Bacteria</taxon>
        <taxon>Bacillati</taxon>
        <taxon>Actinomycetota</taxon>
        <taxon>Actinomycetes</taxon>
        <taxon>Kitasatosporales</taxon>
        <taxon>Streptomycetaceae</taxon>
        <taxon>Streptomyces</taxon>
    </lineage>
</organism>
<protein>
    <submittedName>
        <fullName evidence="2">Uncharacterized protein</fullName>
    </submittedName>
</protein>
<reference evidence="2 3" key="1">
    <citation type="submission" date="2020-02" db="EMBL/GenBank/DDBJ databases">
        <title>Whole Genome Shotgun Sequence of Streptomyces sp. strain CWH03.</title>
        <authorList>
            <person name="Dohra H."/>
            <person name="Kodani S."/>
            <person name="Yamamura H."/>
        </authorList>
    </citation>
    <scope>NUCLEOTIDE SEQUENCE [LARGE SCALE GENOMIC DNA]</scope>
    <source>
        <strain evidence="2 3">CWH03</strain>
    </source>
</reference>
<name>A0A6A0B4U8_9ACTN</name>
<proteinExistence type="predicted"/>
<dbReference type="AlphaFoldDB" id="A0A6A0B4U8"/>
<evidence type="ECO:0000256" key="1">
    <source>
        <dbReference type="SAM" id="MobiDB-lite"/>
    </source>
</evidence>
<evidence type="ECO:0000313" key="2">
    <source>
        <dbReference type="EMBL" id="GFH39541.1"/>
    </source>
</evidence>
<dbReference type="Proteomes" id="UP000484988">
    <property type="component" value="Unassembled WGS sequence"/>
</dbReference>
<dbReference type="EMBL" id="BLLG01000035">
    <property type="protein sequence ID" value="GFH39541.1"/>
    <property type="molecule type" value="Genomic_DNA"/>
</dbReference>
<gene>
    <name evidence="2" type="ORF">SCWH03_58090</name>
</gene>
<keyword evidence="3" id="KW-1185">Reference proteome</keyword>
<evidence type="ECO:0000313" key="3">
    <source>
        <dbReference type="Proteomes" id="UP000484988"/>
    </source>
</evidence>
<feature type="region of interest" description="Disordered" evidence="1">
    <location>
        <begin position="71"/>
        <end position="99"/>
    </location>
</feature>
<accession>A0A6A0B4U8</accession>